<reference evidence="3" key="1">
    <citation type="journal article" date="2011" name="Nature">
        <title>Genome sequence and analysis of the tuber crop potato.</title>
        <authorList>
            <consortium name="The Potato Genome Sequencing Consortium"/>
        </authorList>
    </citation>
    <scope>NUCLEOTIDE SEQUENCE [LARGE SCALE GENOMIC DNA]</scope>
    <source>
        <strain evidence="3">cv. DM1-3 516 R44</strain>
    </source>
</reference>
<name>M1E072_SOLTU</name>
<sequence>MTDAVTNSEYSHITQNSDGKICIQFDEKSVPYNRHSFFDKRLAIQHISPIEPIYGPARSGSQHPDQALIGSRSPVQQHSGGTHRHYPRTVEGHTVRPAGPWFVSPTSPRTQPKNSAKCLPTAEPTVHRSGHGPWFVSMDRWPKSPA</sequence>
<organism evidence="2 3">
    <name type="scientific">Solanum tuberosum</name>
    <name type="common">Potato</name>
    <dbReference type="NCBI Taxonomy" id="4113"/>
    <lineage>
        <taxon>Eukaryota</taxon>
        <taxon>Viridiplantae</taxon>
        <taxon>Streptophyta</taxon>
        <taxon>Embryophyta</taxon>
        <taxon>Tracheophyta</taxon>
        <taxon>Spermatophyta</taxon>
        <taxon>Magnoliopsida</taxon>
        <taxon>eudicotyledons</taxon>
        <taxon>Gunneridae</taxon>
        <taxon>Pentapetalae</taxon>
        <taxon>asterids</taxon>
        <taxon>lamiids</taxon>
        <taxon>Solanales</taxon>
        <taxon>Solanaceae</taxon>
        <taxon>Solanoideae</taxon>
        <taxon>Solaneae</taxon>
        <taxon>Solanum</taxon>
    </lineage>
</organism>
<evidence type="ECO:0000256" key="1">
    <source>
        <dbReference type="SAM" id="MobiDB-lite"/>
    </source>
</evidence>
<dbReference type="Gramene" id="PGSC0003DMT400097241">
    <property type="protein sequence ID" value="PGSC0003DMT400097241"/>
    <property type="gene ID" value="PGSC0003DMG400046812"/>
</dbReference>
<dbReference type="HOGENOM" id="CLU_1780733_0_0_1"/>
<feature type="region of interest" description="Disordered" evidence="1">
    <location>
        <begin position="53"/>
        <end position="131"/>
    </location>
</feature>
<feature type="compositionally biased region" description="Polar residues" evidence="1">
    <location>
        <begin position="104"/>
        <end position="114"/>
    </location>
</feature>
<dbReference type="InParanoid" id="M1E072"/>
<keyword evidence="3" id="KW-1185">Reference proteome</keyword>
<dbReference type="AlphaFoldDB" id="M1E072"/>
<dbReference type="Proteomes" id="UP000011115">
    <property type="component" value="Unassembled WGS sequence"/>
</dbReference>
<dbReference type="EnsemblPlants" id="PGSC0003DMT400097241">
    <property type="protein sequence ID" value="PGSC0003DMT400097241"/>
    <property type="gene ID" value="PGSC0003DMG400046812"/>
</dbReference>
<evidence type="ECO:0000313" key="2">
    <source>
        <dbReference type="EnsemblPlants" id="PGSC0003DMT400097241"/>
    </source>
</evidence>
<evidence type="ECO:0000313" key="3">
    <source>
        <dbReference type="Proteomes" id="UP000011115"/>
    </source>
</evidence>
<dbReference type="PaxDb" id="4113-PGSC0003DMT400097241"/>
<reference evidence="2" key="2">
    <citation type="submission" date="2015-06" db="UniProtKB">
        <authorList>
            <consortium name="EnsemblPlants"/>
        </authorList>
    </citation>
    <scope>IDENTIFICATION</scope>
    <source>
        <strain evidence="2">DM1-3 516 R44</strain>
    </source>
</reference>
<accession>M1E072</accession>
<proteinExistence type="predicted"/>
<protein>
    <submittedName>
        <fullName evidence="2">Uncharacterized protein</fullName>
    </submittedName>
</protein>